<dbReference type="RefSeq" id="WP_154680222.1">
    <property type="nucleotide sequence ID" value="NZ_CP046115.1"/>
</dbReference>
<dbReference type="InterPro" id="IPR010382">
    <property type="entry name" value="DUF977"/>
</dbReference>
<evidence type="ECO:0000313" key="1">
    <source>
        <dbReference type="EMBL" id="QGN37796.1"/>
    </source>
</evidence>
<proteinExistence type="predicted"/>
<dbReference type="EMBL" id="CP046115">
    <property type="protein sequence ID" value="QGN37796.1"/>
    <property type="molecule type" value="Genomic_DNA"/>
</dbReference>
<organism evidence="1 2">
    <name type="scientific">Klebsiella oxytoca</name>
    <dbReference type="NCBI Taxonomy" id="571"/>
    <lineage>
        <taxon>Bacteria</taxon>
        <taxon>Pseudomonadati</taxon>
        <taxon>Pseudomonadota</taxon>
        <taxon>Gammaproteobacteria</taxon>
        <taxon>Enterobacterales</taxon>
        <taxon>Enterobacteriaceae</taxon>
        <taxon>Klebsiella/Raoultella group</taxon>
        <taxon>Klebsiella</taxon>
    </lineage>
</organism>
<dbReference type="Gene3D" id="1.10.10.10">
    <property type="entry name" value="Winged helix-like DNA-binding domain superfamily/Winged helix DNA-binding domain"/>
    <property type="match status" value="1"/>
</dbReference>
<dbReference type="Proteomes" id="UP000427108">
    <property type="component" value="Chromosome"/>
</dbReference>
<dbReference type="OrthoDB" id="6609929at2"/>
<dbReference type="InterPro" id="IPR036388">
    <property type="entry name" value="WH-like_DNA-bd_sf"/>
</dbReference>
<evidence type="ECO:0000313" key="2">
    <source>
        <dbReference type="Proteomes" id="UP000427108"/>
    </source>
</evidence>
<gene>
    <name evidence="1" type="ORF">GJ746_10980</name>
</gene>
<reference evidence="1 2" key="1">
    <citation type="submission" date="2019-11" db="EMBL/GenBank/DDBJ databases">
        <title>Isolation and Application of One Kind of P-Hydroxybenzoic Acid Degrading Bacterium in Mitigating Cropping Obstacle of Cucumber.</title>
        <authorList>
            <person name="Wu F."/>
            <person name="An Y."/>
        </authorList>
    </citation>
    <scope>NUCLEOTIDE SEQUENCE [LARGE SCALE GENOMIC DNA]</scope>
    <source>
        <strain evidence="1 2">P620</strain>
    </source>
</reference>
<dbReference type="AlphaFoldDB" id="A0A6B8MS72"/>
<sequence>MANKSREQKQACVQAIIELTREKGRLTVKEACAELRMCRDTAGRYFQAAVRTGKVIRYGRLGLFRDLRATIDFDLQRFSHRKNPQHNEGMGEG</sequence>
<name>A0A6B8MS72_KLEOX</name>
<protein>
    <submittedName>
        <fullName evidence="1">DUF977 family protein</fullName>
    </submittedName>
</protein>
<accession>A0A6B8MS72</accession>
<dbReference type="Pfam" id="PF06163">
    <property type="entry name" value="DUF977"/>
    <property type="match status" value="1"/>
</dbReference>